<evidence type="ECO:0000259" key="3">
    <source>
        <dbReference type="PROSITE" id="PS50802"/>
    </source>
</evidence>
<feature type="compositionally biased region" description="Polar residues" evidence="1">
    <location>
        <begin position="23"/>
        <end position="43"/>
    </location>
</feature>
<dbReference type="PANTHER" id="PTHR12419">
    <property type="entry name" value="OTU DOMAIN CONTAINING PROTEIN"/>
    <property type="match status" value="1"/>
</dbReference>
<feature type="compositionally biased region" description="Basic and acidic residues" evidence="1">
    <location>
        <begin position="202"/>
        <end position="214"/>
    </location>
</feature>
<dbReference type="Gene3D" id="3.90.70.80">
    <property type="match status" value="1"/>
</dbReference>
<evidence type="ECO:0000256" key="1">
    <source>
        <dbReference type="SAM" id="MobiDB-lite"/>
    </source>
</evidence>
<dbReference type="SUPFAM" id="SSF54160">
    <property type="entry name" value="Chromo domain-like"/>
    <property type="match status" value="2"/>
</dbReference>
<dbReference type="InterPro" id="IPR050704">
    <property type="entry name" value="Peptidase_C85-like"/>
</dbReference>
<sequence>MEESESQSISLNQCEDNEDKENQPGQDQSDPNQAPPLQSSTNLEPLGAKDPTKCPFSLREHIDCKDTEDKWLNAEIIAISGKKVHVHYSGFSDRWNEWIQWDSPRLLKQWRPGRSFQINNRIDVIDTQNKWLEAFVIEIKEEDKVIRVHYKGFTAKWEEDLPIDSDRIAQIGYHSKANGSGRKLRPGNLATENEENTQDSEELTKQRNARKEKEDQFRDDLDAVGLRIISIGADGNCMFRALSHQVYGTEDHFKYIRRRTMDYCQKEKLYFKDFVPDEYNSVDEYIEHHRMNGVWGDNLELQILSELYSCKIIIYAYSAEPILVMGATNQDDRVVRLSYHQRSHYNSVIPKDAGNSKAWILSDTLGYLEDIAFAGREFQEGADPESDELSPEMIRLQNSGHTIDQIRNAVEASRRGFAEEFQRDLDSVLEESRRMYEESNNSEFLEEQKAIEESKRIFEGGENENIQINQAIRESLQFTEGALPTTNPTTEEDEIQAAMLVSAMSSLSTEAYNRSELAQNPIVIQCVQLGFSEDAAIQALMQFGHNQDAVLDYLFSLNIQN</sequence>
<feature type="region of interest" description="Disordered" evidence="1">
    <location>
        <begin position="1"/>
        <end position="50"/>
    </location>
</feature>
<gene>
    <name evidence="4" type="ORF">ECRASSUSDP1_LOCUS4154</name>
</gene>
<dbReference type="InterPro" id="IPR003323">
    <property type="entry name" value="OTU_dom"/>
</dbReference>
<organism evidence="4 5">
    <name type="scientific">Euplotes crassus</name>
    <dbReference type="NCBI Taxonomy" id="5936"/>
    <lineage>
        <taxon>Eukaryota</taxon>
        <taxon>Sar</taxon>
        <taxon>Alveolata</taxon>
        <taxon>Ciliophora</taxon>
        <taxon>Intramacronucleata</taxon>
        <taxon>Spirotrichea</taxon>
        <taxon>Hypotrichia</taxon>
        <taxon>Euplotida</taxon>
        <taxon>Euplotidae</taxon>
        <taxon>Moneuplotes</taxon>
    </lineage>
</organism>
<dbReference type="CDD" id="cd20104">
    <property type="entry name" value="MBT_PHF20L1-like"/>
    <property type="match status" value="2"/>
</dbReference>
<dbReference type="Gene3D" id="2.30.30.140">
    <property type="match status" value="2"/>
</dbReference>
<comment type="caution">
    <text evidence="4">The sequence shown here is derived from an EMBL/GenBank/DDBJ whole genome shotgun (WGS) entry which is preliminary data.</text>
</comment>
<feature type="compositionally biased region" description="Acidic residues" evidence="1">
    <location>
        <begin position="192"/>
        <end position="201"/>
    </location>
</feature>
<evidence type="ECO:0000313" key="4">
    <source>
        <dbReference type="EMBL" id="CAI2362826.1"/>
    </source>
</evidence>
<dbReference type="InterPro" id="IPR038765">
    <property type="entry name" value="Papain-like_cys_pep_sf"/>
</dbReference>
<dbReference type="PROSITE" id="PS50802">
    <property type="entry name" value="OTU"/>
    <property type="match status" value="1"/>
</dbReference>
<dbReference type="Pfam" id="PF02338">
    <property type="entry name" value="OTU"/>
    <property type="match status" value="1"/>
</dbReference>
<dbReference type="GO" id="GO:0004843">
    <property type="term" value="F:cysteine-type deubiquitinase activity"/>
    <property type="evidence" value="ECO:0007669"/>
    <property type="project" value="TreeGrafter"/>
</dbReference>
<dbReference type="GO" id="GO:0016579">
    <property type="term" value="P:protein deubiquitination"/>
    <property type="evidence" value="ECO:0007669"/>
    <property type="project" value="TreeGrafter"/>
</dbReference>
<feature type="compositionally biased region" description="Polar residues" evidence="1">
    <location>
        <begin position="1"/>
        <end position="14"/>
    </location>
</feature>
<dbReference type="AlphaFoldDB" id="A0AAD1U6D7"/>
<dbReference type="SUPFAM" id="SSF46934">
    <property type="entry name" value="UBA-like"/>
    <property type="match status" value="1"/>
</dbReference>
<dbReference type="Proteomes" id="UP001295684">
    <property type="component" value="Unassembled WGS sequence"/>
</dbReference>
<dbReference type="InterPro" id="IPR016197">
    <property type="entry name" value="Chromo-like_dom_sf"/>
</dbReference>
<feature type="domain" description="UBA" evidence="2">
    <location>
        <begin position="516"/>
        <end position="557"/>
    </location>
</feature>
<protein>
    <recommendedName>
        <fullName evidence="6">Deubiquitinating enzyme A</fullName>
    </recommendedName>
</protein>
<keyword evidence="5" id="KW-1185">Reference proteome</keyword>
<dbReference type="CDD" id="cd22752">
    <property type="entry name" value="OTU_OTUD5-like"/>
    <property type="match status" value="1"/>
</dbReference>
<dbReference type="InterPro" id="IPR015940">
    <property type="entry name" value="UBA"/>
</dbReference>
<feature type="domain" description="OTU" evidence="3">
    <location>
        <begin position="226"/>
        <end position="351"/>
    </location>
</feature>
<name>A0AAD1U6D7_EUPCR</name>
<evidence type="ECO:0000313" key="5">
    <source>
        <dbReference type="Proteomes" id="UP001295684"/>
    </source>
</evidence>
<dbReference type="InterPro" id="IPR009060">
    <property type="entry name" value="UBA-like_sf"/>
</dbReference>
<reference evidence="4" key="1">
    <citation type="submission" date="2023-07" db="EMBL/GenBank/DDBJ databases">
        <authorList>
            <consortium name="AG Swart"/>
            <person name="Singh M."/>
            <person name="Singh A."/>
            <person name="Seah K."/>
            <person name="Emmerich C."/>
        </authorList>
    </citation>
    <scope>NUCLEOTIDE SEQUENCE</scope>
    <source>
        <strain evidence="4">DP1</strain>
    </source>
</reference>
<evidence type="ECO:0000259" key="2">
    <source>
        <dbReference type="PROSITE" id="PS50030"/>
    </source>
</evidence>
<proteinExistence type="predicted"/>
<feature type="region of interest" description="Disordered" evidence="1">
    <location>
        <begin position="179"/>
        <end position="214"/>
    </location>
</feature>
<dbReference type="EMBL" id="CAMPGE010003982">
    <property type="protein sequence ID" value="CAI2362826.1"/>
    <property type="molecule type" value="Genomic_DNA"/>
</dbReference>
<accession>A0AAD1U6D7</accession>
<dbReference type="PROSITE" id="PS50030">
    <property type="entry name" value="UBA"/>
    <property type="match status" value="1"/>
</dbReference>
<dbReference type="SUPFAM" id="SSF54001">
    <property type="entry name" value="Cysteine proteinases"/>
    <property type="match status" value="1"/>
</dbReference>
<evidence type="ECO:0008006" key="6">
    <source>
        <dbReference type="Google" id="ProtNLM"/>
    </source>
</evidence>